<dbReference type="EC" id="7.1.1.-" evidence="7"/>
<keyword evidence="7 8" id="KW-0520">NAD</keyword>
<dbReference type="HAMAP" id="MF_01394">
    <property type="entry name" value="NDH1_NuoA"/>
    <property type="match status" value="1"/>
</dbReference>
<dbReference type="InterPro" id="IPR038430">
    <property type="entry name" value="NDAH_ubi_oxred_su3_sf"/>
</dbReference>
<name>A0A7V5H3Q2_CALAY</name>
<comment type="subcellular location">
    <subcellularLocation>
        <location evidence="7 8">Cell membrane</location>
        <topology evidence="7 8">Multi-pass membrane protein</topology>
    </subcellularLocation>
    <subcellularLocation>
        <location evidence="1">Membrane</location>
        <topology evidence="1">Multi-pass membrane protein</topology>
    </subcellularLocation>
</comment>
<dbReference type="GO" id="GO:0030964">
    <property type="term" value="C:NADH dehydrogenase complex"/>
    <property type="evidence" value="ECO:0007669"/>
    <property type="project" value="TreeGrafter"/>
</dbReference>
<comment type="caution">
    <text evidence="9">The sequence shown here is derived from an EMBL/GenBank/DDBJ whole genome shotgun (WGS) entry which is preliminary data.</text>
</comment>
<evidence type="ECO:0000256" key="6">
    <source>
        <dbReference type="ARBA" id="ARBA00023136"/>
    </source>
</evidence>
<keyword evidence="7" id="KW-0830">Ubiquinone</keyword>
<organism evidence="9">
    <name type="scientific">Caldithrix abyssi</name>
    <dbReference type="NCBI Taxonomy" id="187145"/>
    <lineage>
        <taxon>Bacteria</taxon>
        <taxon>Pseudomonadati</taxon>
        <taxon>Calditrichota</taxon>
        <taxon>Calditrichia</taxon>
        <taxon>Calditrichales</taxon>
        <taxon>Calditrichaceae</taxon>
        <taxon>Caldithrix</taxon>
    </lineage>
</organism>
<comment type="subunit">
    <text evidence="7">NDH-1 is composed of 14 different subunits. Subunits NuoA, H, J, K, L, M, N constitute the membrane sector of the complex.</text>
</comment>
<dbReference type="InterPro" id="IPR023043">
    <property type="entry name" value="NAD(P)H_OxRDtase_bac/plastid"/>
</dbReference>
<keyword evidence="7" id="KW-1003">Cell membrane</keyword>
<dbReference type="InterPro" id="IPR000440">
    <property type="entry name" value="NADH_UbQ/plastoQ_OxRdtase_su3"/>
</dbReference>
<dbReference type="AlphaFoldDB" id="A0A7V5H3Q2"/>
<keyword evidence="7" id="KW-1278">Translocase</keyword>
<keyword evidence="3 7" id="KW-0813">Transport</keyword>
<evidence type="ECO:0000256" key="1">
    <source>
        <dbReference type="ARBA" id="ARBA00004141"/>
    </source>
</evidence>
<dbReference type="Proteomes" id="UP000886111">
    <property type="component" value="Unassembled WGS sequence"/>
</dbReference>
<dbReference type="Pfam" id="PF00507">
    <property type="entry name" value="Oxidored_q4"/>
    <property type="match status" value="1"/>
</dbReference>
<keyword evidence="5 7" id="KW-1133">Transmembrane helix</keyword>
<reference evidence="9" key="1">
    <citation type="journal article" date="2020" name="mSystems">
        <title>Genome- and Community-Level Interaction Insights into Carbon Utilization and Element Cycling Functions of Hydrothermarchaeota in Hydrothermal Sediment.</title>
        <authorList>
            <person name="Zhou Z."/>
            <person name="Liu Y."/>
            <person name="Xu W."/>
            <person name="Pan J."/>
            <person name="Luo Z.H."/>
            <person name="Li M."/>
        </authorList>
    </citation>
    <scope>NUCLEOTIDE SEQUENCE [LARGE SCALE GENOMIC DNA]</scope>
    <source>
        <strain evidence="9">HyVt-76</strain>
    </source>
</reference>
<feature type="transmembrane region" description="Helical" evidence="7">
    <location>
        <begin position="59"/>
        <end position="82"/>
    </location>
</feature>
<dbReference type="EMBL" id="DRTD01000425">
    <property type="protein sequence ID" value="HHE55276.1"/>
    <property type="molecule type" value="Genomic_DNA"/>
</dbReference>
<sequence>MNGFYIALVFFVTGLVMVGVTVLISRLIHPRRYYPQKYLTYECGEIPQGDAWIRFNSRFYIIALIFIIFDVEIIFLYPWAVVFDSLKIVAFIEMFIFIAILLVGFAYVWAKGDLQWIKPRPKLEHLPKAKGK</sequence>
<dbReference type="GO" id="GO:0008137">
    <property type="term" value="F:NADH dehydrogenase (ubiquinone) activity"/>
    <property type="evidence" value="ECO:0007669"/>
    <property type="project" value="InterPro"/>
</dbReference>
<dbReference type="GO" id="GO:0050136">
    <property type="term" value="F:NADH dehydrogenase (quinone) (non-electrogenic) activity"/>
    <property type="evidence" value="ECO:0007669"/>
    <property type="project" value="UniProtKB-UniRule"/>
</dbReference>
<gene>
    <name evidence="7" type="primary">nuoA</name>
    <name evidence="9" type="ORF">ENL21_05795</name>
</gene>
<feature type="transmembrane region" description="Helical" evidence="7">
    <location>
        <begin position="88"/>
        <end position="110"/>
    </location>
</feature>
<keyword evidence="6 7" id="KW-0472">Membrane</keyword>
<dbReference type="PANTHER" id="PTHR11058:SF9">
    <property type="entry name" value="NADH-UBIQUINONE OXIDOREDUCTASE CHAIN 3"/>
    <property type="match status" value="1"/>
</dbReference>
<evidence type="ECO:0000256" key="5">
    <source>
        <dbReference type="ARBA" id="ARBA00022989"/>
    </source>
</evidence>
<keyword evidence="7 8" id="KW-0874">Quinone</keyword>
<evidence type="ECO:0000256" key="7">
    <source>
        <dbReference type="HAMAP-Rule" id="MF_01394"/>
    </source>
</evidence>
<dbReference type="PANTHER" id="PTHR11058">
    <property type="entry name" value="NADH-UBIQUINONE OXIDOREDUCTASE CHAIN 3"/>
    <property type="match status" value="1"/>
</dbReference>
<evidence type="ECO:0000313" key="9">
    <source>
        <dbReference type="EMBL" id="HHE55276.1"/>
    </source>
</evidence>
<comment type="function">
    <text evidence="7">NDH-1 shuttles electrons from NADH, via FMN and iron-sulfur (Fe-S) centers, to quinones in the respiratory chain. The immediate electron acceptor for the enzyme in this species is believed to be ubiquinone. Couples the redox reaction to proton translocation (for every two electrons transferred, four hydrogen ions are translocated across the cytoplasmic membrane), and thus conserves the redox energy in a proton gradient.</text>
</comment>
<dbReference type="Gene3D" id="1.20.58.1610">
    <property type="entry name" value="NADH:ubiquinone/plastoquinone oxidoreductase, chain 3"/>
    <property type="match status" value="1"/>
</dbReference>
<evidence type="ECO:0000256" key="3">
    <source>
        <dbReference type="ARBA" id="ARBA00022448"/>
    </source>
</evidence>
<evidence type="ECO:0000256" key="4">
    <source>
        <dbReference type="ARBA" id="ARBA00022692"/>
    </source>
</evidence>
<comment type="similarity">
    <text evidence="2 7 8">Belongs to the complex I subunit 3 family.</text>
</comment>
<keyword evidence="4 7" id="KW-0812">Transmembrane</keyword>
<feature type="transmembrane region" description="Helical" evidence="7">
    <location>
        <begin position="6"/>
        <end position="28"/>
    </location>
</feature>
<proteinExistence type="inferred from homology"/>
<dbReference type="GO" id="GO:0048038">
    <property type="term" value="F:quinone binding"/>
    <property type="evidence" value="ECO:0007669"/>
    <property type="project" value="UniProtKB-KW"/>
</dbReference>
<dbReference type="GO" id="GO:0005886">
    <property type="term" value="C:plasma membrane"/>
    <property type="evidence" value="ECO:0007669"/>
    <property type="project" value="UniProtKB-SubCell"/>
</dbReference>
<evidence type="ECO:0000256" key="8">
    <source>
        <dbReference type="RuleBase" id="RU003639"/>
    </source>
</evidence>
<accession>A0A7V5H3Q2</accession>
<comment type="catalytic activity">
    <reaction evidence="7 8">
        <text>a quinone + NADH + 5 H(+)(in) = a quinol + NAD(+) + 4 H(+)(out)</text>
        <dbReference type="Rhea" id="RHEA:57888"/>
        <dbReference type="ChEBI" id="CHEBI:15378"/>
        <dbReference type="ChEBI" id="CHEBI:24646"/>
        <dbReference type="ChEBI" id="CHEBI:57540"/>
        <dbReference type="ChEBI" id="CHEBI:57945"/>
        <dbReference type="ChEBI" id="CHEBI:132124"/>
    </reaction>
</comment>
<evidence type="ECO:0000256" key="2">
    <source>
        <dbReference type="ARBA" id="ARBA00008472"/>
    </source>
</evidence>
<protein>
    <recommendedName>
        <fullName evidence="7">NADH-quinone oxidoreductase subunit A</fullName>
        <ecNumber evidence="7">7.1.1.-</ecNumber>
    </recommendedName>
    <alternativeName>
        <fullName evidence="7">NADH dehydrogenase I subunit A</fullName>
    </alternativeName>
    <alternativeName>
        <fullName evidence="7">NDH-1 subunit A</fullName>
    </alternativeName>
    <alternativeName>
        <fullName evidence="7">NUO1</fullName>
    </alternativeName>
</protein>